<name>X1LM34_9ZZZZ</name>
<organism evidence="1">
    <name type="scientific">marine sediment metagenome</name>
    <dbReference type="NCBI Taxonomy" id="412755"/>
    <lineage>
        <taxon>unclassified sequences</taxon>
        <taxon>metagenomes</taxon>
        <taxon>ecological metagenomes</taxon>
    </lineage>
</organism>
<accession>X1LM34</accession>
<dbReference type="EMBL" id="BARU01048308">
    <property type="protein sequence ID" value="GAH95198.1"/>
    <property type="molecule type" value="Genomic_DNA"/>
</dbReference>
<evidence type="ECO:0000313" key="1">
    <source>
        <dbReference type="EMBL" id="GAH95198.1"/>
    </source>
</evidence>
<proteinExistence type="predicted"/>
<dbReference type="AlphaFoldDB" id="X1LM34"/>
<gene>
    <name evidence="1" type="ORF">S03H2_71877</name>
</gene>
<protein>
    <submittedName>
        <fullName evidence="1">Uncharacterized protein</fullName>
    </submittedName>
</protein>
<feature type="non-terminal residue" evidence="1">
    <location>
        <position position="41"/>
    </location>
</feature>
<sequence length="41" mass="4434">MLSDGGLKLADGINLPLLLEESLPAQTDQEDFSEDFVEAIV</sequence>
<reference evidence="1" key="1">
    <citation type="journal article" date="2014" name="Front. Microbiol.">
        <title>High frequency of phylogenetically diverse reductive dehalogenase-homologous genes in deep subseafloor sedimentary metagenomes.</title>
        <authorList>
            <person name="Kawai M."/>
            <person name="Futagami T."/>
            <person name="Toyoda A."/>
            <person name="Takaki Y."/>
            <person name="Nishi S."/>
            <person name="Hori S."/>
            <person name="Arai W."/>
            <person name="Tsubouchi T."/>
            <person name="Morono Y."/>
            <person name="Uchiyama I."/>
            <person name="Ito T."/>
            <person name="Fujiyama A."/>
            <person name="Inagaki F."/>
            <person name="Takami H."/>
        </authorList>
    </citation>
    <scope>NUCLEOTIDE SEQUENCE</scope>
    <source>
        <strain evidence="1">Expedition CK06-06</strain>
    </source>
</reference>
<comment type="caution">
    <text evidence="1">The sequence shown here is derived from an EMBL/GenBank/DDBJ whole genome shotgun (WGS) entry which is preliminary data.</text>
</comment>